<keyword evidence="2" id="KW-1185">Reference proteome</keyword>
<reference evidence="1" key="1">
    <citation type="journal article" date="2023" name="Plant J.">
        <title>The genome of the king protea, Protea cynaroides.</title>
        <authorList>
            <person name="Chang J."/>
            <person name="Duong T.A."/>
            <person name="Schoeman C."/>
            <person name="Ma X."/>
            <person name="Roodt D."/>
            <person name="Barker N."/>
            <person name="Li Z."/>
            <person name="Van de Peer Y."/>
            <person name="Mizrachi E."/>
        </authorList>
    </citation>
    <scope>NUCLEOTIDE SEQUENCE</scope>
    <source>
        <tissue evidence="1">Young leaves</tissue>
    </source>
</reference>
<organism evidence="1 2">
    <name type="scientific">Protea cynaroides</name>
    <dbReference type="NCBI Taxonomy" id="273540"/>
    <lineage>
        <taxon>Eukaryota</taxon>
        <taxon>Viridiplantae</taxon>
        <taxon>Streptophyta</taxon>
        <taxon>Embryophyta</taxon>
        <taxon>Tracheophyta</taxon>
        <taxon>Spermatophyta</taxon>
        <taxon>Magnoliopsida</taxon>
        <taxon>Proteales</taxon>
        <taxon>Proteaceae</taxon>
        <taxon>Protea</taxon>
    </lineage>
</organism>
<dbReference type="AlphaFoldDB" id="A0A9Q0QRJ6"/>
<protein>
    <submittedName>
        <fullName evidence="1">Uncharacterized protein</fullName>
    </submittedName>
</protein>
<name>A0A9Q0QRJ6_9MAGN</name>
<evidence type="ECO:0000313" key="1">
    <source>
        <dbReference type="EMBL" id="KAJ4969282.1"/>
    </source>
</evidence>
<comment type="caution">
    <text evidence="1">The sequence shown here is derived from an EMBL/GenBank/DDBJ whole genome shotgun (WGS) entry which is preliminary data.</text>
</comment>
<dbReference type="EMBL" id="JAMYWD010000006">
    <property type="protein sequence ID" value="KAJ4969282.1"/>
    <property type="molecule type" value="Genomic_DNA"/>
</dbReference>
<accession>A0A9Q0QRJ6</accession>
<sequence>MNQQNVKYTSKVANSRGLGSTVRAAFLCLPCNPTNRSSAVGFSELELSPTDKFPSKSTGAAGRWVGRRMVSGVQGDDMSNGGAARGNGTTAGKGDWNYCWVVGGFGLYGVWAVVFNERGGGGGSRWYGRRELLCEVASGWSDGGSMWLAVGSYSGRKGESGCLNR</sequence>
<evidence type="ECO:0000313" key="2">
    <source>
        <dbReference type="Proteomes" id="UP001141806"/>
    </source>
</evidence>
<dbReference type="Proteomes" id="UP001141806">
    <property type="component" value="Unassembled WGS sequence"/>
</dbReference>
<gene>
    <name evidence="1" type="ORF">NE237_015983</name>
</gene>
<proteinExistence type="predicted"/>